<comment type="similarity">
    <text evidence="2">Belongs to the bacterial solute-binding protein 5 family.</text>
</comment>
<dbReference type="RefSeq" id="WP_246158829.1">
    <property type="nucleotide sequence ID" value="NZ_BKAJ01000095.1"/>
</dbReference>
<dbReference type="InterPro" id="IPR030678">
    <property type="entry name" value="Peptide/Ni-bd"/>
</dbReference>
<dbReference type="InterPro" id="IPR039424">
    <property type="entry name" value="SBP_5"/>
</dbReference>
<dbReference type="Gene3D" id="3.40.190.10">
    <property type="entry name" value="Periplasmic binding protein-like II"/>
    <property type="match status" value="1"/>
</dbReference>
<feature type="signal peptide" evidence="4">
    <location>
        <begin position="1"/>
        <end position="26"/>
    </location>
</feature>
<evidence type="ECO:0000256" key="1">
    <source>
        <dbReference type="ARBA" id="ARBA00004418"/>
    </source>
</evidence>
<dbReference type="PANTHER" id="PTHR30290:SF38">
    <property type="entry name" value="D,D-DIPEPTIDE-BINDING PERIPLASMIC PROTEIN DDPA-RELATED"/>
    <property type="match status" value="1"/>
</dbReference>
<comment type="subcellular location">
    <subcellularLocation>
        <location evidence="1">Periplasm</location>
    </subcellularLocation>
</comment>
<dbReference type="GO" id="GO:0030288">
    <property type="term" value="C:outer membrane-bounded periplasmic space"/>
    <property type="evidence" value="ECO:0007669"/>
    <property type="project" value="UniProtKB-ARBA"/>
</dbReference>
<organism evidence="6 7">
    <name type="scientific">Reyranella soli</name>
    <dbReference type="NCBI Taxonomy" id="1230389"/>
    <lineage>
        <taxon>Bacteria</taxon>
        <taxon>Pseudomonadati</taxon>
        <taxon>Pseudomonadota</taxon>
        <taxon>Alphaproteobacteria</taxon>
        <taxon>Hyphomicrobiales</taxon>
        <taxon>Reyranellaceae</taxon>
        <taxon>Reyranella</taxon>
    </lineage>
</organism>
<comment type="caution">
    <text evidence="6">The sequence shown here is derived from an EMBL/GenBank/DDBJ whole genome shotgun (WGS) entry which is preliminary data.</text>
</comment>
<dbReference type="AlphaFoldDB" id="A0A512NGU9"/>
<evidence type="ECO:0000259" key="5">
    <source>
        <dbReference type="Pfam" id="PF00496"/>
    </source>
</evidence>
<dbReference type="GO" id="GO:1904680">
    <property type="term" value="F:peptide transmembrane transporter activity"/>
    <property type="evidence" value="ECO:0007669"/>
    <property type="project" value="TreeGrafter"/>
</dbReference>
<dbReference type="SUPFAM" id="SSF53850">
    <property type="entry name" value="Periplasmic binding protein-like II"/>
    <property type="match status" value="1"/>
</dbReference>
<evidence type="ECO:0000256" key="2">
    <source>
        <dbReference type="ARBA" id="ARBA00005695"/>
    </source>
</evidence>
<proteinExistence type="inferred from homology"/>
<evidence type="ECO:0000256" key="4">
    <source>
        <dbReference type="SAM" id="SignalP"/>
    </source>
</evidence>
<dbReference type="InterPro" id="IPR023765">
    <property type="entry name" value="SBP_5_CS"/>
</dbReference>
<dbReference type="Proteomes" id="UP000321058">
    <property type="component" value="Unassembled WGS sequence"/>
</dbReference>
<feature type="domain" description="Solute-binding protein family 5" evidence="5">
    <location>
        <begin position="82"/>
        <end position="446"/>
    </location>
</feature>
<dbReference type="CDD" id="cd00995">
    <property type="entry name" value="PBP2_NikA_DppA_OppA_like"/>
    <property type="match status" value="1"/>
</dbReference>
<dbReference type="PANTHER" id="PTHR30290">
    <property type="entry name" value="PERIPLASMIC BINDING COMPONENT OF ABC TRANSPORTER"/>
    <property type="match status" value="1"/>
</dbReference>
<name>A0A512NGU9_9HYPH</name>
<sequence length="531" mass="59339">MMIRVALSCVRFVVLAFLLIAPFASASAQKQGGILRITHRDSPASMSIHEEGTISVVLPMMGVFNNLVMFDPAKKQNSLDDIVPDLAEKWAWSEDGKTLTFTLRKGVKWHDGKPFTAADVKCTFDLLQGNAPENFKVNFRKGWYANVESVTVNGESETVLKLKAPQPALLGLLASGFSPMYPCHVSPREMRQVPVGTGPFKFVEYKPNQTIKLARNPNYWKPGKPYLDGVEYTIIPNRSTAILAFQSNKFDMIFPFEVTVPLVGDIKANRPDAICETAPMNVAANILMNPNPPFDDIEVRRAVAMALDRKAFRDIMTSGTGDPGGAMQPLPEGRWGLPPEILSELPGYAPDVAKSREKARAVMAAKGYGPNKPLKIKVSTRNLPTYRDASVLLISQLKEIYIDGELQLVDTAQWVPKLIRRDYVIGVSQVGNGVDDPDQNYFENYVCGSRTYMDYCNKDLDAMVAAQSAERDPEKRKKIAWEIDKKLTNEAVRPMLYYMYGATCWQPGLKGVNVQVNSIYNNWRLDDVWLE</sequence>
<keyword evidence="7" id="KW-1185">Reference proteome</keyword>
<evidence type="ECO:0000313" key="7">
    <source>
        <dbReference type="Proteomes" id="UP000321058"/>
    </source>
</evidence>
<dbReference type="EMBL" id="BKAJ01000095">
    <property type="protein sequence ID" value="GEP58178.1"/>
    <property type="molecule type" value="Genomic_DNA"/>
</dbReference>
<dbReference type="Gene3D" id="3.10.105.10">
    <property type="entry name" value="Dipeptide-binding Protein, Domain 3"/>
    <property type="match status" value="1"/>
</dbReference>
<gene>
    <name evidence="6" type="ORF">RSO01_53440</name>
</gene>
<dbReference type="GO" id="GO:0043190">
    <property type="term" value="C:ATP-binding cassette (ABC) transporter complex"/>
    <property type="evidence" value="ECO:0007669"/>
    <property type="project" value="InterPro"/>
</dbReference>
<evidence type="ECO:0000313" key="6">
    <source>
        <dbReference type="EMBL" id="GEP58178.1"/>
    </source>
</evidence>
<dbReference type="PROSITE" id="PS01040">
    <property type="entry name" value="SBP_BACTERIAL_5"/>
    <property type="match status" value="1"/>
</dbReference>
<dbReference type="GO" id="GO:0015833">
    <property type="term" value="P:peptide transport"/>
    <property type="evidence" value="ECO:0007669"/>
    <property type="project" value="TreeGrafter"/>
</dbReference>
<reference evidence="6 7" key="1">
    <citation type="submission" date="2019-07" db="EMBL/GenBank/DDBJ databases">
        <title>Whole genome shotgun sequence of Reyranella soli NBRC 108950.</title>
        <authorList>
            <person name="Hosoyama A."/>
            <person name="Uohara A."/>
            <person name="Ohji S."/>
            <person name="Ichikawa N."/>
        </authorList>
    </citation>
    <scope>NUCLEOTIDE SEQUENCE [LARGE SCALE GENOMIC DNA]</scope>
    <source>
        <strain evidence="6 7">NBRC 108950</strain>
    </source>
</reference>
<dbReference type="Pfam" id="PF00496">
    <property type="entry name" value="SBP_bac_5"/>
    <property type="match status" value="1"/>
</dbReference>
<feature type="chain" id="PRO_5021770570" evidence="4">
    <location>
        <begin position="27"/>
        <end position="531"/>
    </location>
</feature>
<accession>A0A512NGU9</accession>
<protein>
    <submittedName>
        <fullName evidence="6">Peptide ABC transporter substrate-binding protein</fullName>
    </submittedName>
</protein>
<dbReference type="PIRSF" id="PIRSF002741">
    <property type="entry name" value="MppA"/>
    <property type="match status" value="1"/>
</dbReference>
<keyword evidence="3 4" id="KW-0732">Signal</keyword>
<dbReference type="InterPro" id="IPR000914">
    <property type="entry name" value="SBP_5_dom"/>
</dbReference>
<evidence type="ECO:0000256" key="3">
    <source>
        <dbReference type="ARBA" id="ARBA00022729"/>
    </source>
</evidence>